<comment type="caution">
    <text evidence="7">The sequence shown here is derived from an EMBL/GenBank/DDBJ whole genome shotgun (WGS) entry which is preliminary data.</text>
</comment>
<keyword evidence="8" id="KW-1185">Reference proteome</keyword>
<evidence type="ECO:0000313" key="7">
    <source>
        <dbReference type="EMBL" id="GAA3829752.1"/>
    </source>
</evidence>
<dbReference type="EMBL" id="BAABAH010000014">
    <property type="protein sequence ID" value="GAA3829752.1"/>
    <property type="molecule type" value="Genomic_DNA"/>
</dbReference>
<organism evidence="7 8">
    <name type="scientific">Nocardioides panacisoli</name>
    <dbReference type="NCBI Taxonomy" id="627624"/>
    <lineage>
        <taxon>Bacteria</taxon>
        <taxon>Bacillati</taxon>
        <taxon>Actinomycetota</taxon>
        <taxon>Actinomycetes</taxon>
        <taxon>Propionibacteriales</taxon>
        <taxon>Nocardioidaceae</taxon>
        <taxon>Nocardioides</taxon>
    </lineage>
</organism>
<dbReference type="RefSeq" id="WP_344777646.1">
    <property type="nucleotide sequence ID" value="NZ_BAABAH010000014.1"/>
</dbReference>
<dbReference type="Proteomes" id="UP001501821">
    <property type="component" value="Unassembled WGS sequence"/>
</dbReference>
<name>A0ABP7IZ55_9ACTN</name>
<evidence type="ECO:0000256" key="4">
    <source>
        <dbReference type="ARBA" id="ARBA00023136"/>
    </source>
</evidence>
<dbReference type="Pfam" id="PF02656">
    <property type="entry name" value="DUF202"/>
    <property type="match status" value="1"/>
</dbReference>
<evidence type="ECO:0000256" key="1">
    <source>
        <dbReference type="ARBA" id="ARBA00004127"/>
    </source>
</evidence>
<evidence type="ECO:0000256" key="5">
    <source>
        <dbReference type="SAM" id="Phobius"/>
    </source>
</evidence>
<evidence type="ECO:0000256" key="2">
    <source>
        <dbReference type="ARBA" id="ARBA00022692"/>
    </source>
</evidence>
<dbReference type="InterPro" id="IPR003807">
    <property type="entry name" value="DUF202"/>
</dbReference>
<feature type="domain" description="DUF202" evidence="6">
    <location>
        <begin position="8"/>
        <end position="72"/>
    </location>
</feature>
<comment type="subcellular location">
    <subcellularLocation>
        <location evidence="1">Endomembrane system</location>
        <topology evidence="1">Multi-pass membrane protein</topology>
    </subcellularLocation>
</comment>
<keyword evidence="4 5" id="KW-0472">Membrane</keyword>
<sequence length="111" mass="11311">MSEAPDPRFSLANERTFLAWIRTALALLAASAGLAVVDVPWPTAVVRVLGCVLALCGGVCAVLACVRWRAVEVAIGEGRAAPIARPHLLVAMSAAVGVVALAVVVLVLATG</sequence>
<keyword evidence="2 5" id="KW-0812">Transmembrane</keyword>
<feature type="transmembrane region" description="Helical" evidence="5">
    <location>
        <begin position="45"/>
        <end position="66"/>
    </location>
</feature>
<protein>
    <recommendedName>
        <fullName evidence="6">DUF202 domain-containing protein</fullName>
    </recommendedName>
</protein>
<feature type="transmembrane region" description="Helical" evidence="5">
    <location>
        <begin position="87"/>
        <end position="109"/>
    </location>
</feature>
<proteinExistence type="predicted"/>
<keyword evidence="3 5" id="KW-1133">Transmembrane helix</keyword>
<evidence type="ECO:0000256" key="3">
    <source>
        <dbReference type="ARBA" id="ARBA00022989"/>
    </source>
</evidence>
<evidence type="ECO:0000259" key="6">
    <source>
        <dbReference type="Pfam" id="PF02656"/>
    </source>
</evidence>
<evidence type="ECO:0000313" key="8">
    <source>
        <dbReference type="Proteomes" id="UP001501821"/>
    </source>
</evidence>
<accession>A0ABP7IZ55</accession>
<gene>
    <name evidence="7" type="ORF">GCM10022242_34000</name>
</gene>
<reference evidence="8" key="1">
    <citation type="journal article" date="2019" name="Int. J. Syst. Evol. Microbiol.">
        <title>The Global Catalogue of Microorganisms (GCM) 10K type strain sequencing project: providing services to taxonomists for standard genome sequencing and annotation.</title>
        <authorList>
            <consortium name="The Broad Institute Genomics Platform"/>
            <consortium name="The Broad Institute Genome Sequencing Center for Infectious Disease"/>
            <person name="Wu L."/>
            <person name="Ma J."/>
        </authorList>
    </citation>
    <scope>NUCLEOTIDE SEQUENCE [LARGE SCALE GENOMIC DNA]</scope>
    <source>
        <strain evidence="8">JCM 16953</strain>
    </source>
</reference>